<dbReference type="EMBL" id="JAHVAH010000001">
    <property type="protein sequence ID" value="MBW0145670.1"/>
    <property type="molecule type" value="Genomic_DNA"/>
</dbReference>
<feature type="transmembrane region" description="Helical" evidence="6">
    <location>
        <begin position="365"/>
        <end position="385"/>
    </location>
</feature>
<accession>A0ABS6V8J4</accession>
<feature type="transmembrane region" description="Helical" evidence="6">
    <location>
        <begin position="326"/>
        <end position="345"/>
    </location>
</feature>
<feature type="transmembrane region" description="Helical" evidence="6">
    <location>
        <begin position="88"/>
        <end position="108"/>
    </location>
</feature>
<keyword evidence="3 6" id="KW-0812">Transmembrane</keyword>
<feature type="transmembrane region" description="Helical" evidence="6">
    <location>
        <begin position="302"/>
        <end position="319"/>
    </location>
</feature>
<dbReference type="NCBIfam" id="TIGR00785">
    <property type="entry name" value="dass"/>
    <property type="match status" value="1"/>
</dbReference>
<proteinExistence type="inferred from homology"/>
<comment type="subcellular location">
    <subcellularLocation>
        <location evidence="1">Membrane</location>
        <topology evidence="1">Multi-pass membrane protein</topology>
    </subcellularLocation>
</comment>
<evidence type="ECO:0000256" key="6">
    <source>
        <dbReference type="SAM" id="Phobius"/>
    </source>
</evidence>
<evidence type="ECO:0000256" key="3">
    <source>
        <dbReference type="ARBA" id="ARBA00022692"/>
    </source>
</evidence>
<feature type="transmembrane region" description="Helical" evidence="6">
    <location>
        <begin position="182"/>
        <end position="202"/>
    </location>
</feature>
<evidence type="ECO:0000313" key="8">
    <source>
        <dbReference type="Proteomes" id="UP000698028"/>
    </source>
</evidence>
<evidence type="ECO:0000256" key="4">
    <source>
        <dbReference type="ARBA" id="ARBA00022989"/>
    </source>
</evidence>
<protein>
    <submittedName>
        <fullName evidence="7">Anion permease</fullName>
    </submittedName>
</protein>
<keyword evidence="8" id="KW-1185">Reference proteome</keyword>
<evidence type="ECO:0000256" key="5">
    <source>
        <dbReference type="ARBA" id="ARBA00023136"/>
    </source>
</evidence>
<evidence type="ECO:0000313" key="7">
    <source>
        <dbReference type="EMBL" id="MBW0145670.1"/>
    </source>
</evidence>
<dbReference type="InterPro" id="IPR001898">
    <property type="entry name" value="SLC13A/DASS"/>
</dbReference>
<feature type="transmembrane region" description="Helical" evidence="6">
    <location>
        <begin position="278"/>
        <end position="296"/>
    </location>
</feature>
<comment type="similarity">
    <text evidence="2">Belongs to the SLC13A/DASS transporter (TC 2.A.47) family. DIT1 subfamily.</text>
</comment>
<evidence type="ECO:0000256" key="1">
    <source>
        <dbReference type="ARBA" id="ARBA00004141"/>
    </source>
</evidence>
<keyword evidence="5 6" id="KW-0472">Membrane</keyword>
<feature type="transmembrane region" description="Helical" evidence="6">
    <location>
        <begin position="453"/>
        <end position="472"/>
    </location>
</feature>
<dbReference type="PANTHER" id="PTHR42826">
    <property type="entry name" value="DICARBOXYLATE TRANSPORTER 2.1, CHLOROPLASTIC"/>
    <property type="match status" value="1"/>
</dbReference>
<dbReference type="Proteomes" id="UP000698028">
    <property type="component" value="Unassembled WGS sequence"/>
</dbReference>
<feature type="transmembrane region" description="Helical" evidence="6">
    <location>
        <begin position="427"/>
        <end position="446"/>
    </location>
</feature>
<dbReference type="PIRSF" id="PIRSF002457">
    <property type="entry name" value="DASS"/>
    <property type="match status" value="1"/>
</dbReference>
<feature type="transmembrane region" description="Helical" evidence="6">
    <location>
        <begin position="222"/>
        <end position="240"/>
    </location>
</feature>
<evidence type="ECO:0000256" key="2">
    <source>
        <dbReference type="ARBA" id="ARBA00007349"/>
    </source>
</evidence>
<dbReference type="Pfam" id="PF00939">
    <property type="entry name" value="Na_sulph_symp"/>
    <property type="match status" value="1"/>
</dbReference>
<dbReference type="RefSeq" id="WP_218633560.1">
    <property type="nucleotide sequence ID" value="NZ_JAHVAH010000001.1"/>
</dbReference>
<name>A0ABS6V8J4_9SPHN</name>
<keyword evidence="4 6" id="KW-1133">Transmembrane helix</keyword>
<feature type="transmembrane region" description="Helical" evidence="6">
    <location>
        <begin position="59"/>
        <end position="76"/>
    </location>
</feature>
<sequence length="478" mass="50843">MSDAPLQRRWLRLVPSIVLGAVIWFSPVPDGVQPEGWHTLAVFAAVILGLLLRPFAMSTIVIGGILVLVVTNTLGSKSKDALQVALSGFANTTVWLVVAAFLLAGAVIRTGLGRRIALTLVRKLGRSEVGLAYGIGAAELTLAPVIPSNTARGGGILAPIVDSVCRSVGDEGSEERARVSRYLVACGAHFNLITAAMFLTAMAANPLVSEAADTIAGIQFTWSLWALGASVPGLIGLALLPQLMRWLVKPPTMDVAAARNTASDELAAMGPMAREEKILGLTLATLLLLWATAPLHGLHTTVVAFVGIAILLFTGAQRWKDMAGTWGAWDALIWLGGLVMMADYMRTTGVIDWFANGAGSYAEGLAPLTAALILALVYFYSMYGFSMLTGHITAMAGAFIAVAIAAGAPPLLTIALIAYFSNLCGCLTHYSTGPVVIYFGLGYFTVPDWFRVGLIVSLFHMAVWLGVGLMWWKWLGWW</sequence>
<organism evidence="7 8">
    <name type="scientific">Sphingomicrobium clamense</name>
    <dbReference type="NCBI Taxonomy" id="2851013"/>
    <lineage>
        <taxon>Bacteria</taxon>
        <taxon>Pseudomonadati</taxon>
        <taxon>Pseudomonadota</taxon>
        <taxon>Alphaproteobacteria</taxon>
        <taxon>Sphingomonadales</taxon>
        <taxon>Sphingomonadaceae</taxon>
        <taxon>Sphingomicrobium</taxon>
    </lineage>
</organism>
<reference evidence="7 8" key="1">
    <citation type="submission" date="2021-07" db="EMBL/GenBank/DDBJ databases">
        <title>The draft genome sequence of Sphingomicrobium sp. B8.</title>
        <authorList>
            <person name="Mu L."/>
        </authorList>
    </citation>
    <scope>NUCLEOTIDE SEQUENCE [LARGE SCALE GENOMIC DNA]</scope>
    <source>
        <strain evidence="7 8">B8</strain>
    </source>
</reference>
<feature type="transmembrane region" description="Helical" evidence="6">
    <location>
        <begin position="397"/>
        <end position="421"/>
    </location>
</feature>
<comment type="caution">
    <text evidence="7">The sequence shown here is derived from an EMBL/GenBank/DDBJ whole genome shotgun (WGS) entry which is preliminary data.</text>
</comment>
<dbReference type="InterPro" id="IPR030676">
    <property type="entry name" value="CitT-rel"/>
</dbReference>
<gene>
    <name evidence="7" type="ORF">KTQ36_10245</name>
</gene>